<feature type="transmembrane region" description="Helical" evidence="4">
    <location>
        <begin position="179"/>
        <end position="199"/>
    </location>
</feature>
<feature type="transmembrane region" description="Helical" evidence="4">
    <location>
        <begin position="388"/>
        <end position="409"/>
    </location>
</feature>
<dbReference type="EMBL" id="KZ613527">
    <property type="protein sequence ID" value="PMD13801.1"/>
    <property type="molecule type" value="Genomic_DNA"/>
</dbReference>
<evidence type="ECO:0000256" key="1">
    <source>
        <dbReference type="ARBA" id="ARBA00004141"/>
    </source>
</evidence>
<dbReference type="InterPro" id="IPR050327">
    <property type="entry name" value="Proton-linked_MCT"/>
</dbReference>
<evidence type="ECO:0000313" key="5">
    <source>
        <dbReference type="EMBL" id="PMD13801.1"/>
    </source>
</evidence>
<feature type="compositionally biased region" description="Polar residues" evidence="3">
    <location>
        <begin position="1"/>
        <end position="15"/>
    </location>
</feature>
<keyword evidence="4" id="KW-1133">Transmembrane helix</keyword>
<evidence type="ECO:0000256" key="3">
    <source>
        <dbReference type="SAM" id="MobiDB-lite"/>
    </source>
</evidence>
<evidence type="ECO:0000256" key="2">
    <source>
        <dbReference type="ARBA" id="ARBA00006727"/>
    </source>
</evidence>
<dbReference type="GO" id="GO:0022857">
    <property type="term" value="F:transmembrane transporter activity"/>
    <property type="evidence" value="ECO:0007669"/>
    <property type="project" value="InterPro"/>
</dbReference>
<keyword evidence="4" id="KW-0812">Transmembrane</keyword>
<dbReference type="PANTHER" id="PTHR11360:SF177">
    <property type="entry name" value="RIBOFLAVIN TRANSPORTER MCH5"/>
    <property type="match status" value="1"/>
</dbReference>
<reference evidence="5 6" key="1">
    <citation type="submission" date="2016-05" db="EMBL/GenBank/DDBJ databases">
        <title>A degradative enzymes factory behind the ericoid mycorrhizal symbiosis.</title>
        <authorList>
            <consortium name="DOE Joint Genome Institute"/>
            <person name="Martino E."/>
            <person name="Morin E."/>
            <person name="Grelet G."/>
            <person name="Kuo A."/>
            <person name="Kohler A."/>
            <person name="Daghino S."/>
            <person name="Barry K."/>
            <person name="Choi C."/>
            <person name="Cichocki N."/>
            <person name="Clum A."/>
            <person name="Copeland A."/>
            <person name="Hainaut M."/>
            <person name="Haridas S."/>
            <person name="Labutti K."/>
            <person name="Lindquist E."/>
            <person name="Lipzen A."/>
            <person name="Khouja H.-R."/>
            <person name="Murat C."/>
            <person name="Ohm R."/>
            <person name="Olson A."/>
            <person name="Spatafora J."/>
            <person name="Veneault-Fourrey C."/>
            <person name="Henrissat B."/>
            <person name="Grigoriev I."/>
            <person name="Martin F."/>
            <person name="Perotto S."/>
        </authorList>
    </citation>
    <scope>NUCLEOTIDE SEQUENCE [LARGE SCALE GENOMIC DNA]</scope>
    <source>
        <strain evidence="5 6">UAMH 7357</strain>
    </source>
</reference>
<keyword evidence="6" id="KW-1185">Reference proteome</keyword>
<feature type="transmembrane region" description="Helical" evidence="4">
    <location>
        <begin position="359"/>
        <end position="376"/>
    </location>
</feature>
<protein>
    <recommendedName>
        <fullName evidence="7">MFS general substrate transporter</fullName>
    </recommendedName>
</protein>
<feature type="transmembrane region" description="Helical" evidence="4">
    <location>
        <begin position="122"/>
        <end position="140"/>
    </location>
</feature>
<dbReference type="AlphaFoldDB" id="A0A2J6PID8"/>
<evidence type="ECO:0000256" key="4">
    <source>
        <dbReference type="SAM" id="Phobius"/>
    </source>
</evidence>
<comment type="similarity">
    <text evidence="2">Belongs to the major facilitator superfamily. Monocarboxylate porter (TC 2.A.1.13) family.</text>
</comment>
<dbReference type="SUPFAM" id="SSF103473">
    <property type="entry name" value="MFS general substrate transporter"/>
    <property type="match status" value="1"/>
</dbReference>
<dbReference type="InterPro" id="IPR036259">
    <property type="entry name" value="MFS_trans_sf"/>
</dbReference>
<dbReference type="Pfam" id="PF07690">
    <property type="entry name" value="MFS_1"/>
    <property type="match status" value="1"/>
</dbReference>
<dbReference type="InterPro" id="IPR011701">
    <property type="entry name" value="MFS"/>
</dbReference>
<dbReference type="PANTHER" id="PTHR11360">
    <property type="entry name" value="MONOCARBOXYLATE TRANSPORTER"/>
    <property type="match status" value="1"/>
</dbReference>
<accession>A0A2J6PID8</accession>
<name>A0A2J6PID8_9HELO</name>
<dbReference type="GO" id="GO:0016020">
    <property type="term" value="C:membrane"/>
    <property type="evidence" value="ECO:0007669"/>
    <property type="project" value="UniProtKB-SubCell"/>
</dbReference>
<dbReference type="OrthoDB" id="5667at2759"/>
<comment type="subcellular location">
    <subcellularLocation>
        <location evidence="1">Membrane</location>
        <topology evidence="1">Multi-pass membrane protein</topology>
    </subcellularLocation>
</comment>
<feature type="transmembrane region" description="Helical" evidence="4">
    <location>
        <begin position="211"/>
        <end position="234"/>
    </location>
</feature>
<feature type="transmembrane region" description="Helical" evidence="4">
    <location>
        <begin position="255"/>
        <end position="275"/>
    </location>
</feature>
<dbReference type="Gene3D" id="1.20.1250.20">
    <property type="entry name" value="MFS general substrate transporter like domains"/>
    <property type="match status" value="1"/>
</dbReference>
<organism evidence="5 6">
    <name type="scientific">Hyaloscypha hepaticicola</name>
    <dbReference type="NCBI Taxonomy" id="2082293"/>
    <lineage>
        <taxon>Eukaryota</taxon>
        <taxon>Fungi</taxon>
        <taxon>Dikarya</taxon>
        <taxon>Ascomycota</taxon>
        <taxon>Pezizomycotina</taxon>
        <taxon>Leotiomycetes</taxon>
        <taxon>Helotiales</taxon>
        <taxon>Hyaloscyphaceae</taxon>
        <taxon>Hyaloscypha</taxon>
    </lineage>
</organism>
<evidence type="ECO:0008006" key="7">
    <source>
        <dbReference type="Google" id="ProtNLM"/>
    </source>
</evidence>
<gene>
    <name evidence="5" type="ORF">NA56DRAFT_665251</name>
</gene>
<sequence>MTTLNSLSDGESTVILSAKKGDEESGGSSPTTETDDSRAMSKIERGSENLGDYPDDGGFEGWTCVIGGCFGYLLDLHDAALSNVCPFLSISSDLLPDVVVYCMWAGGAIFGRIIDTHGVKHIAIACTIACTFFVTTLSLSTEFYHFFLAQGVGFGLSASGLFSCGIVSVGQYFHKRKALALGIVLAGSGTGGVIHPLYLHLLILRIGFPNAIRVNALIIASCGVVSCFLVRTRLQKNEWDPNAKSLNFALSKQRIFKIYCLGTVPFLLLVVQSLAVSSPPNSPTALAALAASTPSQSCPSSTPSYCTPSGFPLEVSPATTHAQAFALSTTAGFSTGACISVFMPCVAELGLIESLGTRFGMYQTVIGFGGLTSLPIQGALIPQDHGDFAHLIVFAGVCILGGSMVICLARMLRVGFKMRG</sequence>
<feature type="region of interest" description="Disordered" evidence="3">
    <location>
        <begin position="1"/>
        <end position="40"/>
    </location>
</feature>
<proteinExistence type="inferred from homology"/>
<dbReference type="Proteomes" id="UP000235672">
    <property type="component" value="Unassembled WGS sequence"/>
</dbReference>
<keyword evidence="4" id="KW-0472">Membrane</keyword>
<feature type="transmembrane region" description="Helical" evidence="4">
    <location>
        <begin position="324"/>
        <end position="347"/>
    </location>
</feature>
<feature type="transmembrane region" description="Helical" evidence="4">
    <location>
        <begin position="146"/>
        <end position="167"/>
    </location>
</feature>
<evidence type="ECO:0000313" key="6">
    <source>
        <dbReference type="Proteomes" id="UP000235672"/>
    </source>
</evidence>